<comment type="caution">
    <text evidence="7">Lacks conserved residue(s) required for the propagation of feature annotation.</text>
</comment>
<dbReference type="GO" id="GO:0005902">
    <property type="term" value="C:microvillus"/>
    <property type="evidence" value="ECO:0007669"/>
    <property type="project" value="TreeGrafter"/>
</dbReference>
<evidence type="ECO:0000313" key="10">
    <source>
        <dbReference type="Proteomes" id="UP001331761"/>
    </source>
</evidence>
<dbReference type="GO" id="GO:0006897">
    <property type="term" value="P:endocytosis"/>
    <property type="evidence" value="ECO:0007669"/>
    <property type="project" value="TreeGrafter"/>
</dbReference>
<gene>
    <name evidence="9" type="ORF">GCK32_017719</name>
</gene>
<keyword evidence="6 7" id="KW-0009">Actin-binding</keyword>
<comment type="similarity">
    <text evidence="1 7">Belongs to the TRAFAC class myosin-kinesin ATPase superfamily. Myosin family.</text>
</comment>
<dbReference type="PROSITE" id="PS51456">
    <property type="entry name" value="MYOSIN_MOTOR"/>
    <property type="match status" value="1"/>
</dbReference>
<sequence length="179" mass="20782">YPSSFEQLCINYCNEKLQQLFIELVLKQEQEEYEREGIKWSKIDYFNNKIICDLVEMPRTGILSTLDDACASVGNVTDEVFLRELDKNLQSHKHYTSRGLKQSEKSIKFDEFRVTHYAGDVTYSVIGFMDKNRDTLFQDLKRLLFNSKSALLQSLFPDGSKSVTEVNRRPPTAGFLFKV</sequence>
<dbReference type="GO" id="GO:0030048">
    <property type="term" value="P:actin filament-based movement"/>
    <property type="evidence" value="ECO:0007669"/>
    <property type="project" value="TreeGrafter"/>
</dbReference>
<evidence type="ECO:0000256" key="5">
    <source>
        <dbReference type="ARBA" id="ARBA00023175"/>
    </source>
</evidence>
<feature type="domain" description="Myosin motor" evidence="8">
    <location>
        <begin position="1"/>
        <end position="179"/>
    </location>
</feature>
<feature type="non-terminal residue" evidence="9">
    <location>
        <position position="179"/>
    </location>
</feature>
<feature type="non-terminal residue" evidence="9">
    <location>
        <position position="1"/>
    </location>
</feature>
<proteinExistence type="inferred from homology"/>
<dbReference type="GO" id="GO:0016459">
    <property type="term" value="C:myosin complex"/>
    <property type="evidence" value="ECO:0007669"/>
    <property type="project" value="UniProtKB-KW"/>
</dbReference>
<keyword evidence="3" id="KW-0067">ATP-binding</keyword>
<dbReference type="PANTHER" id="PTHR13140:SF713">
    <property type="entry name" value="UNCONVENTIONAL MYOSIN ID"/>
    <property type="match status" value="1"/>
</dbReference>
<evidence type="ECO:0000256" key="2">
    <source>
        <dbReference type="ARBA" id="ARBA00022741"/>
    </source>
</evidence>
<protein>
    <submittedName>
        <fullName evidence="9">Myosin motor domain-containing protein</fullName>
    </submittedName>
</protein>
<dbReference type="Pfam" id="PF00063">
    <property type="entry name" value="Myosin_head"/>
    <property type="match status" value="1"/>
</dbReference>
<dbReference type="GO" id="GO:0005524">
    <property type="term" value="F:ATP binding"/>
    <property type="evidence" value="ECO:0007669"/>
    <property type="project" value="UniProtKB-KW"/>
</dbReference>
<dbReference type="AlphaFoldDB" id="A0AAN8IIZ6"/>
<evidence type="ECO:0000256" key="4">
    <source>
        <dbReference type="ARBA" id="ARBA00023123"/>
    </source>
</evidence>
<evidence type="ECO:0000313" key="9">
    <source>
        <dbReference type="EMBL" id="KAK5975301.1"/>
    </source>
</evidence>
<keyword evidence="2" id="KW-0547">Nucleotide-binding</keyword>
<keyword evidence="5" id="KW-0505">Motor protein</keyword>
<dbReference type="EMBL" id="WIXE01013196">
    <property type="protein sequence ID" value="KAK5975301.1"/>
    <property type="molecule type" value="Genomic_DNA"/>
</dbReference>
<dbReference type="Proteomes" id="UP001331761">
    <property type="component" value="Unassembled WGS sequence"/>
</dbReference>
<dbReference type="PANTHER" id="PTHR13140">
    <property type="entry name" value="MYOSIN"/>
    <property type="match status" value="1"/>
</dbReference>
<keyword evidence="10" id="KW-1185">Reference proteome</keyword>
<evidence type="ECO:0000256" key="1">
    <source>
        <dbReference type="ARBA" id="ARBA00008314"/>
    </source>
</evidence>
<organism evidence="9 10">
    <name type="scientific">Trichostrongylus colubriformis</name>
    <name type="common">Black scour worm</name>
    <dbReference type="NCBI Taxonomy" id="6319"/>
    <lineage>
        <taxon>Eukaryota</taxon>
        <taxon>Metazoa</taxon>
        <taxon>Ecdysozoa</taxon>
        <taxon>Nematoda</taxon>
        <taxon>Chromadorea</taxon>
        <taxon>Rhabditida</taxon>
        <taxon>Rhabditina</taxon>
        <taxon>Rhabditomorpha</taxon>
        <taxon>Strongyloidea</taxon>
        <taxon>Trichostrongylidae</taxon>
        <taxon>Trichostrongylus</taxon>
    </lineage>
</organism>
<dbReference type="GO" id="GO:0005886">
    <property type="term" value="C:plasma membrane"/>
    <property type="evidence" value="ECO:0007669"/>
    <property type="project" value="TreeGrafter"/>
</dbReference>
<dbReference type="InterPro" id="IPR001609">
    <property type="entry name" value="Myosin_head_motor_dom-like"/>
</dbReference>
<dbReference type="GO" id="GO:0051015">
    <property type="term" value="F:actin filament binding"/>
    <property type="evidence" value="ECO:0007669"/>
    <property type="project" value="TreeGrafter"/>
</dbReference>
<dbReference type="GO" id="GO:0007015">
    <property type="term" value="P:actin filament organization"/>
    <property type="evidence" value="ECO:0007669"/>
    <property type="project" value="TreeGrafter"/>
</dbReference>
<name>A0AAN8IIZ6_TRICO</name>
<dbReference type="GO" id="GO:0005546">
    <property type="term" value="F:phosphatidylinositol-4,5-bisphosphate binding"/>
    <property type="evidence" value="ECO:0007669"/>
    <property type="project" value="UniProtKB-ARBA"/>
</dbReference>
<evidence type="ECO:0000256" key="6">
    <source>
        <dbReference type="ARBA" id="ARBA00023203"/>
    </source>
</evidence>
<evidence type="ECO:0000256" key="3">
    <source>
        <dbReference type="ARBA" id="ARBA00022840"/>
    </source>
</evidence>
<dbReference type="FunFam" id="1.20.58.530:FF:000004">
    <property type="entry name" value="Unconventional myosin ID"/>
    <property type="match status" value="1"/>
</dbReference>
<comment type="caution">
    <text evidence="9">The sequence shown here is derived from an EMBL/GenBank/DDBJ whole genome shotgun (WGS) entry which is preliminary data.</text>
</comment>
<keyword evidence="4 7" id="KW-0518">Myosin</keyword>
<dbReference type="GO" id="GO:0005737">
    <property type="term" value="C:cytoplasm"/>
    <property type="evidence" value="ECO:0007669"/>
    <property type="project" value="TreeGrafter"/>
</dbReference>
<dbReference type="GO" id="GO:0000146">
    <property type="term" value="F:microfilament motor activity"/>
    <property type="evidence" value="ECO:0007669"/>
    <property type="project" value="TreeGrafter"/>
</dbReference>
<evidence type="ECO:0000259" key="8">
    <source>
        <dbReference type="PROSITE" id="PS51456"/>
    </source>
</evidence>
<dbReference type="SUPFAM" id="SSF52540">
    <property type="entry name" value="P-loop containing nucleoside triphosphate hydrolases"/>
    <property type="match status" value="1"/>
</dbReference>
<reference evidence="9 10" key="1">
    <citation type="submission" date="2019-10" db="EMBL/GenBank/DDBJ databases">
        <title>Assembly and Annotation for the nematode Trichostrongylus colubriformis.</title>
        <authorList>
            <person name="Martin J."/>
        </authorList>
    </citation>
    <scope>NUCLEOTIDE SEQUENCE [LARGE SCALE GENOMIC DNA]</scope>
    <source>
        <strain evidence="9">G859</strain>
        <tissue evidence="9">Whole worm</tissue>
    </source>
</reference>
<dbReference type="Gene3D" id="1.20.58.530">
    <property type="match status" value="1"/>
</dbReference>
<dbReference type="InterPro" id="IPR027417">
    <property type="entry name" value="P-loop_NTPase"/>
</dbReference>
<dbReference type="SMART" id="SM00242">
    <property type="entry name" value="MYSc"/>
    <property type="match status" value="1"/>
</dbReference>
<dbReference type="GO" id="GO:0007368">
    <property type="term" value="P:determination of left/right symmetry"/>
    <property type="evidence" value="ECO:0007669"/>
    <property type="project" value="UniProtKB-ARBA"/>
</dbReference>
<accession>A0AAN8IIZ6</accession>
<evidence type="ECO:0000256" key="7">
    <source>
        <dbReference type="PROSITE-ProRule" id="PRU00782"/>
    </source>
</evidence>